<keyword evidence="2" id="KW-1185">Reference proteome</keyword>
<proteinExistence type="predicted"/>
<evidence type="ECO:0000313" key="1">
    <source>
        <dbReference type="EMBL" id="PQQ19289.1"/>
    </source>
</evidence>
<reference evidence="1 2" key="1">
    <citation type="submission" date="2018-02" db="EMBL/GenBank/DDBJ databases">
        <title>Draft genome of wild Prunus yedoensis var. nudiflora.</title>
        <authorList>
            <person name="Baek S."/>
            <person name="Kim J.-H."/>
            <person name="Choi K."/>
            <person name="Kim G.-B."/>
            <person name="Cho A."/>
            <person name="Jang H."/>
            <person name="Shin C.-H."/>
            <person name="Yu H.-J."/>
            <person name="Mun J.-H."/>
        </authorList>
    </citation>
    <scope>NUCLEOTIDE SEQUENCE [LARGE SCALE GENOMIC DNA]</scope>
    <source>
        <strain evidence="2">cv. Jeju island</strain>
        <tissue evidence="1">Leaf</tissue>
    </source>
</reference>
<dbReference type="Proteomes" id="UP000250321">
    <property type="component" value="Unassembled WGS sequence"/>
</dbReference>
<gene>
    <name evidence="1" type="ORF">Pyn_07061</name>
</gene>
<name>A0A314ZIX5_PRUYE</name>
<organism evidence="1 2">
    <name type="scientific">Prunus yedoensis var. nudiflora</name>
    <dbReference type="NCBI Taxonomy" id="2094558"/>
    <lineage>
        <taxon>Eukaryota</taxon>
        <taxon>Viridiplantae</taxon>
        <taxon>Streptophyta</taxon>
        <taxon>Embryophyta</taxon>
        <taxon>Tracheophyta</taxon>
        <taxon>Spermatophyta</taxon>
        <taxon>Magnoliopsida</taxon>
        <taxon>eudicotyledons</taxon>
        <taxon>Gunneridae</taxon>
        <taxon>Pentapetalae</taxon>
        <taxon>rosids</taxon>
        <taxon>fabids</taxon>
        <taxon>Rosales</taxon>
        <taxon>Rosaceae</taxon>
        <taxon>Amygdaloideae</taxon>
        <taxon>Amygdaleae</taxon>
        <taxon>Prunus</taxon>
    </lineage>
</organism>
<protein>
    <submittedName>
        <fullName evidence="1">F-box protein CPR30-like</fullName>
    </submittedName>
</protein>
<dbReference type="EMBL" id="PJQY01000072">
    <property type="protein sequence ID" value="PQQ19289.1"/>
    <property type="molecule type" value="Genomic_DNA"/>
</dbReference>
<evidence type="ECO:0000313" key="2">
    <source>
        <dbReference type="Proteomes" id="UP000250321"/>
    </source>
</evidence>
<comment type="caution">
    <text evidence="1">The sequence shown here is derived from an EMBL/GenBank/DDBJ whole genome shotgun (WGS) entry which is preliminary data.</text>
</comment>
<dbReference type="AlphaFoldDB" id="A0A314ZIX5"/>
<accession>A0A314ZIX5</accession>
<sequence length="101" mass="11724">MALLLHLGSTRGLITTRWQGWCHSVRISMSLKWRFVAQDLGRGYVIPPSIKSMKWDCVYGICNGVAYWTMETQREYRVSFEAGRQQDISSIAATEVYCRWN</sequence>